<dbReference type="EC" id="7.4.2.8" evidence="7"/>
<dbReference type="SMART" id="SM00382">
    <property type="entry name" value="AAA"/>
    <property type="match status" value="1"/>
</dbReference>
<comment type="caution">
    <text evidence="10">The sequence shown here is derived from an EMBL/GenBank/DDBJ whole genome shotgun (WGS) entry which is preliminary data.</text>
</comment>
<dbReference type="Pfam" id="PF00437">
    <property type="entry name" value="T2SSE"/>
    <property type="match status" value="1"/>
</dbReference>
<dbReference type="GO" id="GO:0005524">
    <property type="term" value="F:ATP binding"/>
    <property type="evidence" value="ECO:0007669"/>
    <property type="project" value="UniProtKB-KW"/>
</dbReference>
<dbReference type="AlphaFoldDB" id="A0A937W088"/>
<dbReference type="InterPro" id="IPR013369">
    <property type="entry name" value="T2SS_GspE"/>
</dbReference>
<dbReference type="GO" id="GO:0015628">
    <property type="term" value="P:protein secretion by the type II secretion system"/>
    <property type="evidence" value="ECO:0007669"/>
    <property type="project" value="InterPro"/>
</dbReference>
<evidence type="ECO:0000256" key="1">
    <source>
        <dbReference type="ARBA" id="ARBA00006611"/>
    </source>
</evidence>
<evidence type="ECO:0000256" key="8">
    <source>
        <dbReference type="ARBA" id="ARBA00034006"/>
    </source>
</evidence>
<evidence type="ECO:0000256" key="2">
    <source>
        <dbReference type="ARBA" id="ARBA00022448"/>
    </source>
</evidence>
<evidence type="ECO:0000256" key="4">
    <source>
        <dbReference type="ARBA" id="ARBA00022840"/>
    </source>
</evidence>
<dbReference type="Proteomes" id="UP000712673">
    <property type="component" value="Unassembled WGS sequence"/>
</dbReference>
<evidence type="ECO:0000313" key="11">
    <source>
        <dbReference type="Proteomes" id="UP000712673"/>
    </source>
</evidence>
<proteinExistence type="inferred from homology"/>
<sequence>MPRTSLADILVGTTSLTPEQLQRAEELSTQRGVPLEEVLVQQRFLGEDELLQAQGQQLGMPYWKELPEKEFDVSLMMQVPLPFARQHKLVPIRKHDGVVLVAMSQALSLQPLDDVSALLKAPVEPVLSPEREVLGALNRLYDTGSQSAAKVIQDLDAQTLGRLAHDLEGPQDILDHDAEAPIIQLVNLILSQAVRDRASDIHIEPFERSLKVRYRIDGVLHEVLSPPKALQPRITSRLKVMADLNIAETRLPQDGRIAIRVRNREIDIRVSVVPTAFGERLVLRLLDKSGAMLSLEEIGFAEDMLTLYHRLIHRSHGIILVTGPTGSGKTTTLYATLQLLNSAELNIITVEDPIEYQLGGVGQIQVNPKIELTFANGLRSILRQDPDIIMVGEIRDRETAEIAIQASLTGHLVFSTLHTNDAPSAVTRLIDMGVEPFLISSSVLAMMAQRLVRLICPNCREPFEPDPETLSELGLTPEDLTRHGGQFFHGRGCETCRHTGYRGRTAIYELLVLDDPVRNLIMQRANANMIKTTAVQRSMQTLLQNGARKVLAGRTTAEEVLRVTQESE</sequence>
<dbReference type="FunFam" id="3.30.450.90:FF:000001">
    <property type="entry name" value="Type II secretion system ATPase GspE"/>
    <property type="match status" value="1"/>
</dbReference>
<organism evidence="10 11">
    <name type="scientific">Tectimicrobiota bacterium</name>
    <dbReference type="NCBI Taxonomy" id="2528274"/>
    <lineage>
        <taxon>Bacteria</taxon>
        <taxon>Pseudomonadati</taxon>
        <taxon>Nitrospinota/Tectimicrobiota group</taxon>
        <taxon>Candidatus Tectimicrobiota</taxon>
    </lineage>
</organism>
<dbReference type="Gene3D" id="3.30.300.160">
    <property type="entry name" value="Type II secretion system, protein E, N-terminal domain"/>
    <property type="match status" value="1"/>
</dbReference>
<reference evidence="10" key="1">
    <citation type="submission" date="2019-03" db="EMBL/GenBank/DDBJ databases">
        <title>Lake Tanganyika Metagenome-Assembled Genomes (MAGs).</title>
        <authorList>
            <person name="Tran P."/>
        </authorList>
    </citation>
    <scope>NUCLEOTIDE SEQUENCE</scope>
    <source>
        <strain evidence="10">K_DeepCast_65m_m2_066</strain>
    </source>
</reference>
<evidence type="ECO:0000256" key="5">
    <source>
        <dbReference type="ARBA" id="ARBA00022927"/>
    </source>
</evidence>
<comment type="catalytic activity">
    <reaction evidence="8">
        <text>ATP + H2O + cellular proteinSide 1 = ADP + phosphate + cellular proteinSide 2.</text>
        <dbReference type="EC" id="7.4.2.8"/>
    </reaction>
</comment>
<comment type="similarity">
    <text evidence="1">Belongs to the GSP E family.</text>
</comment>
<keyword evidence="6" id="KW-1278">Translocase</keyword>
<dbReference type="InterPro" id="IPR027417">
    <property type="entry name" value="P-loop_NTPase"/>
</dbReference>
<keyword evidence="4" id="KW-0067">ATP-binding</keyword>
<dbReference type="Gene3D" id="3.40.50.300">
    <property type="entry name" value="P-loop containing nucleotide triphosphate hydrolases"/>
    <property type="match status" value="1"/>
</dbReference>
<dbReference type="Pfam" id="PF05157">
    <property type="entry name" value="MshEN"/>
    <property type="match status" value="1"/>
</dbReference>
<dbReference type="EMBL" id="VGLS01000073">
    <property type="protein sequence ID" value="MBM3222937.1"/>
    <property type="molecule type" value="Genomic_DNA"/>
</dbReference>
<gene>
    <name evidence="10" type="primary">gspE</name>
    <name evidence="10" type="ORF">FJZ47_03915</name>
</gene>
<keyword evidence="3" id="KW-0547">Nucleotide-binding</keyword>
<dbReference type="NCBIfam" id="TIGR02533">
    <property type="entry name" value="type_II_gspE"/>
    <property type="match status" value="1"/>
</dbReference>
<dbReference type="FunFam" id="3.40.50.300:FF:000398">
    <property type="entry name" value="Type IV pilus assembly ATPase PilB"/>
    <property type="match status" value="1"/>
</dbReference>
<dbReference type="Gene3D" id="3.30.450.90">
    <property type="match status" value="1"/>
</dbReference>
<evidence type="ECO:0000256" key="7">
    <source>
        <dbReference type="ARBA" id="ARBA00024382"/>
    </source>
</evidence>
<dbReference type="CDD" id="cd01129">
    <property type="entry name" value="PulE-GspE-like"/>
    <property type="match status" value="1"/>
</dbReference>
<dbReference type="GO" id="GO:0015627">
    <property type="term" value="C:type II protein secretion system complex"/>
    <property type="evidence" value="ECO:0007669"/>
    <property type="project" value="InterPro"/>
</dbReference>
<dbReference type="InterPro" id="IPR037257">
    <property type="entry name" value="T2SS_E_N_sf"/>
</dbReference>
<dbReference type="InterPro" id="IPR001482">
    <property type="entry name" value="T2SS/T4SS_dom"/>
</dbReference>
<dbReference type="PANTHER" id="PTHR30258:SF2">
    <property type="entry name" value="COMG OPERON PROTEIN 1"/>
    <property type="match status" value="1"/>
</dbReference>
<evidence type="ECO:0000256" key="3">
    <source>
        <dbReference type="ARBA" id="ARBA00022741"/>
    </source>
</evidence>
<name>A0A937W088_UNCTE</name>
<evidence type="ECO:0000256" key="6">
    <source>
        <dbReference type="ARBA" id="ARBA00022967"/>
    </source>
</evidence>
<feature type="domain" description="Bacterial type II secretion system protein E" evidence="9">
    <location>
        <begin position="382"/>
        <end position="396"/>
    </location>
</feature>
<dbReference type="GO" id="GO:0008564">
    <property type="term" value="F:protein-exporting ATPase activity"/>
    <property type="evidence" value="ECO:0007669"/>
    <property type="project" value="UniProtKB-EC"/>
</dbReference>
<dbReference type="SUPFAM" id="SSF160246">
    <property type="entry name" value="EspE N-terminal domain-like"/>
    <property type="match status" value="1"/>
</dbReference>
<dbReference type="GO" id="GO:0016887">
    <property type="term" value="F:ATP hydrolysis activity"/>
    <property type="evidence" value="ECO:0007669"/>
    <property type="project" value="TreeGrafter"/>
</dbReference>
<dbReference type="GO" id="GO:0005886">
    <property type="term" value="C:plasma membrane"/>
    <property type="evidence" value="ECO:0007669"/>
    <property type="project" value="TreeGrafter"/>
</dbReference>
<protein>
    <recommendedName>
        <fullName evidence="7">protein-secreting ATPase</fullName>
        <ecNumber evidence="7">7.4.2.8</ecNumber>
    </recommendedName>
</protein>
<evidence type="ECO:0000313" key="10">
    <source>
        <dbReference type="EMBL" id="MBM3222937.1"/>
    </source>
</evidence>
<dbReference type="InterPro" id="IPR007831">
    <property type="entry name" value="T2SS_GspE_N"/>
</dbReference>
<keyword evidence="2" id="KW-0813">Transport</keyword>
<keyword evidence="5" id="KW-0653">Protein transport</keyword>
<dbReference type="InterPro" id="IPR003593">
    <property type="entry name" value="AAA+_ATPase"/>
</dbReference>
<dbReference type="PROSITE" id="PS00662">
    <property type="entry name" value="T2SP_E"/>
    <property type="match status" value="1"/>
</dbReference>
<dbReference type="PANTHER" id="PTHR30258">
    <property type="entry name" value="TYPE II SECRETION SYSTEM PROTEIN GSPE-RELATED"/>
    <property type="match status" value="1"/>
</dbReference>
<accession>A0A937W088</accession>
<dbReference type="SUPFAM" id="SSF52540">
    <property type="entry name" value="P-loop containing nucleoside triphosphate hydrolases"/>
    <property type="match status" value="1"/>
</dbReference>
<evidence type="ECO:0000259" key="9">
    <source>
        <dbReference type="PROSITE" id="PS00662"/>
    </source>
</evidence>